<dbReference type="PROSITE" id="PS00600">
    <property type="entry name" value="AA_TRANSFER_CLASS_3"/>
    <property type="match status" value="1"/>
</dbReference>
<dbReference type="Proteomes" id="UP001498238">
    <property type="component" value="Unassembled WGS sequence"/>
</dbReference>
<reference evidence="4 5" key="1">
    <citation type="submission" date="2024-01" db="EMBL/GenBank/DDBJ databases">
        <title>Characterization of antibiotic resistant novel bacterial strains and their environmental applications.</title>
        <authorList>
            <person name="Manzoor S."/>
            <person name="Abbas S."/>
            <person name="Arshad M."/>
            <person name="Ahmed I."/>
        </authorList>
    </citation>
    <scope>NUCLEOTIDE SEQUENCE [LARGE SCALE GENOMIC DNA]</scope>
    <source>
        <strain evidence="4 5">NCCP-602</strain>
    </source>
</reference>
<dbReference type="CDD" id="cd00610">
    <property type="entry name" value="OAT_like"/>
    <property type="match status" value="1"/>
</dbReference>
<evidence type="ECO:0000313" key="5">
    <source>
        <dbReference type="Proteomes" id="UP001498238"/>
    </source>
</evidence>
<dbReference type="PANTHER" id="PTHR43094:SF1">
    <property type="entry name" value="AMINOTRANSFERASE CLASS-III"/>
    <property type="match status" value="1"/>
</dbReference>
<dbReference type="Gene3D" id="3.40.640.10">
    <property type="entry name" value="Type I PLP-dependent aspartate aminotransferase-like (Major domain)"/>
    <property type="match status" value="1"/>
</dbReference>
<dbReference type="InterPro" id="IPR015424">
    <property type="entry name" value="PyrdxlP-dep_Trfase"/>
</dbReference>
<dbReference type="PIRSF" id="PIRSF000521">
    <property type="entry name" value="Transaminase_4ab_Lys_Orn"/>
    <property type="match status" value="1"/>
</dbReference>
<dbReference type="InterPro" id="IPR015421">
    <property type="entry name" value="PyrdxlP-dep_Trfase_major"/>
</dbReference>
<keyword evidence="4" id="KW-0032">Aminotransferase</keyword>
<organism evidence="4 5">
    <name type="scientific">Brevibacterium metallidurans</name>
    <dbReference type="NCBI Taxonomy" id="1482676"/>
    <lineage>
        <taxon>Bacteria</taxon>
        <taxon>Bacillati</taxon>
        <taxon>Actinomycetota</taxon>
        <taxon>Actinomycetes</taxon>
        <taxon>Micrococcales</taxon>
        <taxon>Brevibacteriaceae</taxon>
        <taxon>Brevibacterium</taxon>
    </lineage>
</organism>
<dbReference type="Pfam" id="PF00202">
    <property type="entry name" value="Aminotran_3"/>
    <property type="match status" value="1"/>
</dbReference>
<keyword evidence="5" id="KW-1185">Reference proteome</keyword>
<dbReference type="InterPro" id="IPR005814">
    <property type="entry name" value="Aminotrans_3"/>
</dbReference>
<dbReference type="Gene3D" id="3.90.1150.10">
    <property type="entry name" value="Aspartate Aminotransferase, domain 1"/>
    <property type="match status" value="1"/>
</dbReference>
<name>A0ABN0SQU7_9MICO</name>
<dbReference type="PANTHER" id="PTHR43094">
    <property type="entry name" value="AMINOTRANSFERASE"/>
    <property type="match status" value="1"/>
</dbReference>
<accession>A0ABN0SQU7</accession>
<dbReference type="InterPro" id="IPR015422">
    <property type="entry name" value="PyrdxlP-dep_Trfase_small"/>
</dbReference>
<dbReference type="EMBL" id="BAAAAF010000011">
    <property type="protein sequence ID" value="GAA0036623.1"/>
    <property type="molecule type" value="Genomic_DNA"/>
</dbReference>
<evidence type="ECO:0000256" key="2">
    <source>
        <dbReference type="ARBA" id="ARBA00022898"/>
    </source>
</evidence>
<evidence type="ECO:0000256" key="3">
    <source>
        <dbReference type="RuleBase" id="RU003560"/>
    </source>
</evidence>
<dbReference type="InterPro" id="IPR049704">
    <property type="entry name" value="Aminotrans_3_PPA_site"/>
</dbReference>
<proteinExistence type="inferred from homology"/>
<protein>
    <submittedName>
        <fullName evidence="4">Aspartate aminotransferase family protein</fullName>
    </submittedName>
</protein>
<comment type="similarity">
    <text evidence="1 3">Belongs to the class-III pyridoxal-phosphate-dependent aminotransferase family.</text>
</comment>
<dbReference type="RefSeq" id="WP_339393366.1">
    <property type="nucleotide sequence ID" value="NZ_BAAAAF010000011.1"/>
</dbReference>
<evidence type="ECO:0000313" key="4">
    <source>
        <dbReference type="EMBL" id="GAA0036623.1"/>
    </source>
</evidence>
<dbReference type="GO" id="GO:0008483">
    <property type="term" value="F:transaminase activity"/>
    <property type="evidence" value="ECO:0007669"/>
    <property type="project" value="UniProtKB-KW"/>
</dbReference>
<evidence type="ECO:0000256" key="1">
    <source>
        <dbReference type="ARBA" id="ARBA00008954"/>
    </source>
</evidence>
<keyword evidence="4" id="KW-0808">Transferase</keyword>
<sequence length="429" mass="44989">MTNRLIYTGLNAGRKPLASVVGGQGVRFLLSDGREVLDASNTGGPLGHNHPALVEAATKALTAPVINEGWFWEEREQAAQDLIDIAFAGEHDWVGGVRFALSGSEANDLALSFAQAYTGRKRIATRERAYHGTAGLARAVTVQPQWHGGLSVAGGGTSPAPATAEVTVLPGPTHATWGGTNASTPTAADLAAQGLDDVAATIIDYTQGGVYYDPDYQNAIAEAARAAGSLWIADEVVTGLGRQGRWFAFQGADSRPDIVTLGKPLAGGIAPAGAIVMSQDIIDSMSDKTWQTYSTFRGHPVAVAAARAHLRIVQEENLIARAAELEESFAKNLTAIAEAHPSVARVDGSGMHWTVELAGPDWRTWDGTATEPPLASRVAARALEAGAMIGTSGEQTSLFLAPSLIIGDDDLNQIFQALDHGLELADEEA</sequence>
<keyword evidence="2 3" id="KW-0663">Pyridoxal phosphate</keyword>
<gene>
    <name evidence="4" type="ORF">NCCP602_25840</name>
</gene>
<comment type="caution">
    <text evidence="4">The sequence shown here is derived from an EMBL/GenBank/DDBJ whole genome shotgun (WGS) entry which is preliminary data.</text>
</comment>
<dbReference type="SUPFAM" id="SSF53383">
    <property type="entry name" value="PLP-dependent transferases"/>
    <property type="match status" value="1"/>
</dbReference>